<dbReference type="InterPro" id="IPR019079">
    <property type="entry name" value="Capsule_synth_CapA"/>
</dbReference>
<accession>A0A072PXR8</accession>
<evidence type="ECO:0000313" key="3">
    <source>
        <dbReference type="EMBL" id="KEF60390.1"/>
    </source>
</evidence>
<dbReference type="Proteomes" id="UP000027920">
    <property type="component" value="Unassembled WGS sequence"/>
</dbReference>
<reference evidence="3 4" key="1">
    <citation type="submission" date="2013-03" db="EMBL/GenBank/DDBJ databases">
        <title>The Genome Sequence of Exophiala aquamarina CBS 119918.</title>
        <authorList>
            <consortium name="The Broad Institute Genomics Platform"/>
            <person name="Cuomo C."/>
            <person name="de Hoog S."/>
            <person name="Gorbushina A."/>
            <person name="Walker B."/>
            <person name="Young S.K."/>
            <person name="Zeng Q."/>
            <person name="Gargeya S."/>
            <person name="Fitzgerald M."/>
            <person name="Haas B."/>
            <person name="Abouelleil A."/>
            <person name="Allen A.W."/>
            <person name="Alvarado L."/>
            <person name="Arachchi H.M."/>
            <person name="Berlin A.M."/>
            <person name="Chapman S.B."/>
            <person name="Gainer-Dewar J."/>
            <person name="Goldberg J."/>
            <person name="Griggs A."/>
            <person name="Gujja S."/>
            <person name="Hansen M."/>
            <person name="Howarth C."/>
            <person name="Imamovic A."/>
            <person name="Ireland A."/>
            <person name="Larimer J."/>
            <person name="McCowan C."/>
            <person name="Murphy C."/>
            <person name="Pearson M."/>
            <person name="Poon T.W."/>
            <person name="Priest M."/>
            <person name="Roberts A."/>
            <person name="Saif S."/>
            <person name="Shea T."/>
            <person name="Sisk P."/>
            <person name="Sykes S."/>
            <person name="Wortman J."/>
            <person name="Nusbaum C."/>
            <person name="Birren B."/>
        </authorList>
    </citation>
    <scope>NUCLEOTIDE SEQUENCE [LARGE SCALE GENOMIC DNA]</scope>
    <source>
        <strain evidence="3 4">CBS 119918</strain>
    </source>
</reference>
<dbReference type="SMART" id="SM00854">
    <property type="entry name" value="PGA_cap"/>
    <property type="match status" value="1"/>
</dbReference>
<evidence type="ECO:0000259" key="2">
    <source>
        <dbReference type="SMART" id="SM00854"/>
    </source>
</evidence>
<dbReference type="HOGENOM" id="CLU_038823_3_0_1"/>
<dbReference type="RefSeq" id="XP_013262980.1">
    <property type="nucleotide sequence ID" value="XM_013407526.1"/>
</dbReference>
<dbReference type="InterPro" id="IPR052169">
    <property type="entry name" value="CW_Biosynth-Accessory"/>
</dbReference>
<gene>
    <name evidence="3" type="ORF">A1O9_01950</name>
</gene>
<dbReference type="PANTHER" id="PTHR33393">
    <property type="entry name" value="POLYGLUTAMINE SYNTHESIS ACCESSORY PROTEIN RV0574C-RELATED"/>
    <property type="match status" value="1"/>
</dbReference>
<dbReference type="Pfam" id="PF09587">
    <property type="entry name" value="PGA_cap"/>
    <property type="match status" value="1"/>
</dbReference>
<organism evidence="3 4">
    <name type="scientific">Exophiala aquamarina CBS 119918</name>
    <dbReference type="NCBI Taxonomy" id="1182545"/>
    <lineage>
        <taxon>Eukaryota</taxon>
        <taxon>Fungi</taxon>
        <taxon>Dikarya</taxon>
        <taxon>Ascomycota</taxon>
        <taxon>Pezizomycotina</taxon>
        <taxon>Eurotiomycetes</taxon>
        <taxon>Chaetothyriomycetidae</taxon>
        <taxon>Chaetothyriales</taxon>
        <taxon>Herpotrichiellaceae</taxon>
        <taxon>Exophiala</taxon>
    </lineage>
</organism>
<proteinExistence type="inferred from homology"/>
<dbReference type="EMBL" id="AMGV01000002">
    <property type="protein sequence ID" value="KEF60390.1"/>
    <property type="molecule type" value="Genomic_DNA"/>
</dbReference>
<comment type="similarity">
    <text evidence="1">Belongs to the CapA family.</text>
</comment>
<dbReference type="OrthoDB" id="189619at2759"/>
<dbReference type="STRING" id="1182545.A0A072PXR8"/>
<evidence type="ECO:0000313" key="4">
    <source>
        <dbReference type="Proteomes" id="UP000027920"/>
    </source>
</evidence>
<dbReference type="GeneID" id="25276896"/>
<dbReference type="AlphaFoldDB" id="A0A072PXR8"/>
<dbReference type="VEuPathDB" id="FungiDB:A1O9_01950"/>
<protein>
    <recommendedName>
        <fullName evidence="2">Capsule synthesis protein CapA domain-containing protein</fullName>
    </recommendedName>
</protein>
<dbReference type="SUPFAM" id="SSF56300">
    <property type="entry name" value="Metallo-dependent phosphatases"/>
    <property type="match status" value="1"/>
</dbReference>
<dbReference type="InterPro" id="IPR029052">
    <property type="entry name" value="Metallo-depent_PP-like"/>
</dbReference>
<keyword evidence="4" id="KW-1185">Reference proteome</keyword>
<name>A0A072PXR8_9EURO</name>
<evidence type="ECO:0000256" key="1">
    <source>
        <dbReference type="ARBA" id="ARBA00005662"/>
    </source>
</evidence>
<comment type="caution">
    <text evidence="3">The sequence shown here is derived from an EMBL/GenBank/DDBJ whole genome shotgun (WGS) entry which is preliminary data.</text>
</comment>
<sequence length="401" mass="45439">MSSEWTGTANAHTLVLLGDFMIGRLIDALLPTSIAREAPASDPESVTQLVDHSILPKYPELKSYGYHSPWGNSLNLLRGADMVIANLETALTTSERKWEHKVFNYRSHPENVKCLMNIGMGDGERRGYVSLANNHTLDWEVEGLAETVKTLSDAGVGFAGAGRTQEEAERPASLQLGGTQLATTPWNIDCWSFSDHPSEWKEITTFNFIEYTRHGREKLKSQILSEQSNQRSQNDSKQRSKLKIISIHWGPNYRWRPSKEIVELAHWLVDECDIDIIHGHSSHHIQGIEIYKGKLILYGCGDFVDDYAVDKSWRNDLSAAWRVTVAPNNEVAERGERLMVQKLEVFPNRIERFSANLLSPGDEDHQWLQKKFRDLCDELGTKIEKELGDEGQIIVDTRSQG</sequence>
<dbReference type="CDD" id="cd07381">
    <property type="entry name" value="MPP_CapA"/>
    <property type="match status" value="1"/>
</dbReference>
<feature type="domain" description="Capsule synthesis protein CapA" evidence="2">
    <location>
        <begin position="13"/>
        <end position="307"/>
    </location>
</feature>
<dbReference type="PANTHER" id="PTHR33393:SF11">
    <property type="entry name" value="POLYGLUTAMINE SYNTHESIS ACCESSORY PROTEIN RV0574C-RELATED"/>
    <property type="match status" value="1"/>
</dbReference>